<dbReference type="EMBL" id="LR215050">
    <property type="protein sequence ID" value="VEU82405.1"/>
    <property type="molecule type" value="Genomic_DNA"/>
</dbReference>
<evidence type="ECO:0000313" key="2">
    <source>
        <dbReference type="Proteomes" id="UP000290909"/>
    </source>
</evidence>
<keyword evidence="2" id="KW-1185">Reference proteome</keyword>
<organism evidence="1 2">
    <name type="scientific">Acholeplasma hippikon</name>
    <dbReference type="NCBI Taxonomy" id="264636"/>
    <lineage>
        <taxon>Bacteria</taxon>
        <taxon>Bacillati</taxon>
        <taxon>Mycoplasmatota</taxon>
        <taxon>Mollicutes</taxon>
        <taxon>Acholeplasmatales</taxon>
        <taxon>Acholeplasmataceae</taxon>
        <taxon>Acholeplasma</taxon>
    </lineage>
</organism>
<dbReference type="RefSeq" id="WP_051659033.1">
    <property type="nucleotide sequence ID" value="NZ_LR215050.1"/>
</dbReference>
<evidence type="ECO:0000313" key="1">
    <source>
        <dbReference type="EMBL" id="VEU82405.1"/>
    </source>
</evidence>
<proteinExistence type="predicted"/>
<dbReference type="AlphaFoldDB" id="A0A449BIW6"/>
<evidence type="ECO:0008006" key="3">
    <source>
        <dbReference type="Google" id="ProtNLM"/>
    </source>
</evidence>
<accession>A0A449BIW6</accession>
<dbReference type="KEGG" id="ahk:NCTC10172_00416"/>
<gene>
    <name evidence="1" type="ORF">NCTC10172_00416</name>
</gene>
<reference evidence="1 2" key="1">
    <citation type="submission" date="2019-01" db="EMBL/GenBank/DDBJ databases">
        <authorList>
            <consortium name="Pathogen Informatics"/>
        </authorList>
    </citation>
    <scope>NUCLEOTIDE SEQUENCE [LARGE SCALE GENOMIC DNA]</scope>
    <source>
        <strain evidence="1 2">NCTC10172</strain>
    </source>
</reference>
<dbReference type="Proteomes" id="UP000290909">
    <property type="component" value="Chromosome"/>
</dbReference>
<dbReference type="STRING" id="1408416.GCA_000702765_01002"/>
<name>A0A449BIW6_9MOLU</name>
<protein>
    <recommendedName>
        <fullName evidence="3">Phospholipid/glycerol acyltransferase domain-containing protein</fullName>
    </recommendedName>
</protein>
<sequence length="432" mass="50031">MNKPTYKELLGLTEKQIKPMDMQMKPKKEKFYLTPIAWALSFLTTKARKLKVNKVNMDGLKPPYLLLCTHHSFDDFKVQTHAIFPNRSTYVIAVDGFIGREGLLRNVGGIPKRKFTPQDLQLYKSIRYSLEKLKRITTIYPEAAYSVIGTTAALPDSLAKMIVNLKYPVVTLNMHGNFLNQPVFMSKRKRKVNLTADLTQVISKADYDSITVEEAKERVTNALAYDEWKYQLDHKIVIDDPDRAEGLEKVLYQCQNCLTEHEMEAKGTKIWCNHCGETHELDVYGQLNNINGKTRFKHVPDWYEQQRAFVRQQLIEGTYHFEDEVYIDSLRNAKGYIKLPDGKLEQTINGIKLIGTDLEGELNVFREAKSLYSIHIEFNYHMRSDKQKADAVVISTLNDTYYCYPKNAKNVITKIRFAVEESYKLMKAKIKE</sequence>